<protein>
    <submittedName>
        <fullName evidence="1">Uncharacterized protein</fullName>
    </submittedName>
</protein>
<reference evidence="1 2" key="1">
    <citation type="journal article" date="2022" name="bioRxiv">
        <title>Genomics of Preaxostyla Flagellates Illuminates Evolutionary Transitions and the Path Towards Mitochondrial Loss.</title>
        <authorList>
            <person name="Novak L.V.F."/>
            <person name="Treitli S.C."/>
            <person name="Pyrih J."/>
            <person name="Halakuc P."/>
            <person name="Pipaliya S.V."/>
            <person name="Vacek V."/>
            <person name="Brzon O."/>
            <person name="Soukal P."/>
            <person name="Eme L."/>
            <person name="Dacks J.B."/>
            <person name="Karnkowska A."/>
            <person name="Elias M."/>
            <person name="Hampl V."/>
        </authorList>
    </citation>
    <scope>NUCLEOTIDE SEQUENCE [LARGE SCALE GENOMIC DNA]</scope>
    <source>
        <strain evidence="1">NAU3</strain>
        <tissue evidence="1">Gut</tissue>
    </source>
</reference>
<dbReference type="Proteomes" id="UP001281761">
    <property type="component" value="Unassembled WGS sequence"/>
</dbReference>
<evidence type="ECO:0000313" key="2">
    <source>
        <dbReference type="Proteomes" id="UP001281761"/>
    </source>
</evidence>
<comment type="caution">
    <text evidence="1">The sequence shown here is derived from an EMBL/GenBank/DDBJ whole genome shotgun (WGS) entry which is preliminary data.</text>
</comment>
<evidence type="ECO:0000313" key="1">
    <source>
        <dbReference type="EMBL" id="KAK2961127.1"/>
    </source>
</evidence>
<sequence length="196" mass="22082">MPKALPTILTNIANIDTLIASLPSDSSPTTPLASGDDTQTAGSLKHIRDECEIFVKNGWIFFACLTFNIAEPHKSYFQTIVLDDPSFPDLILNSFKLNHKVIREAILRAIENIVAMFPSMREQFMNANLVVRITHYQLAASLALMLTPIRPFQKVSIICARISDSLLLRNLELNFDHHWNNTLSFRTKQDSRVGQG</sequence>
<dbReference type="EMBL" id="JARBJD010000018">
    <property type="protein sequence ID" value="KAK2961127.1"/>
    <property type="molecule type" value="Genomic_DNA"/>
</dbReference>
<organism evidence="1 2">
    <name type="scientific">Blattamonas nauphoetae</name>
    <dbReference type="NCBI Taxonomy" id="2049346"/>
    <lineage>
        <taxon>Eukaryota</taxon>
        <taxon>Metamonada</taxon>
        <taxon>Preaxostyla</taxon>
        <taxon>Oxymonadida</taxon>
        <taxon>Blattamonas</taxon>
    </lineage>
</organism>
<name>A0ABQ9YBI5_9EUKA</name>
<proteinExistence type="predicted"/>
<keyword evidence="2" id="KW-1185">Reference proteome</keyword>
<gene>
    <name evidence="1" type="ORF">BLNAU_3895</name>
</gene>
<accession>A0ABQ9YBI5</accession>